<proteinExistence type="inferred from homology"/>
<evidence type="ECO:0000256" key="7">
    <source>
        <dbReference type="ARBA" id="ARBA00022857"/>
    </source>
</evidence>
<dbReference type="InterPro" id="IPR005025">
    <property type="entry name" value="FMN_Rdtase-like_dom"/>
</dbReference>
<evidence type="ECO:0000256" key="2">
    <source>
        <dbReference type="ARBA" id="ARBA00005990"/>
    </source>
</evidence>
<dbReference type="Proteomes" id="UP000257109">
    <property type="component" value="Unassembled WGS sequence"/>
</dbReference>
<dbReference type="InterPro" id="IPR029039">
    <property type="entry name" value="Flavoprotein-like_sf"/>
</dbReference>
<reference evidence="14" key="1">
    <citation type="submission" date="2018-05" db="EMBL/GenBank/DDBJ databases">
        <title>Draft genome of Mucuna pruriens seed.</title>
        <authorList>
            <person name="Nnadi N.E."/>
            <person name="Vos R."/>
            <person name="Hasami M.H."/>
            <person name="Devisetty U.K."/>
            <person name="Aguiy J.C."/>
        </authorList>
    </citation>
    <scope>NUCLEOTIDE SEQUENCE [LARGE SCALE GENOMIC DNA]</scope>
    <source>
        <strain evidence="14">JCA_2017</strain>
    </source>
</reference>
<keyword evidence="15" id="KW-1185">Reference proteome</keyword>
<evidence type="ECO:0000256" key="1">
    <source>
        <dbReference type="ARBA" id="ARBA00001917"/>
    </source>
</evidence>
<sequence>MAAVTGASPPVINVAALSGSLRKGSYNTGLIRSAIELSKGAIQGINIEHVDISPLPLLNTDLEKQGKYPPEVEAFRLKILQANSILFASPEYNYSVTAPLKNAIDWASRAPNVWAGKPAAIVSAGGSFGGGRSQYHLRQIGVYLDLHFINKPEFFLNAFQPPAKFNSDGDLIDEVSKNNLKEILLHLLCNFKEEAEATLIPINSICGSLRKASYNRGLIRAVRWGAAIELTKEEIKGVHVEYIEISALPMLNTDLEVDGTYPPEVEAFRQKVLEADSCLFASPDYNYSITPPLKNALDWGSRPPNVWAGKAAAAVSAVGGGRRAQFHLRQIGVYLDLHFINKPEFYLNAHRPPGKFNSNGDLVDLETKEKLKEIILSLQAFTLRLQGKG</sequence>
<dbReference type="GO" id="GO:0005829">
    <property type="term" value="C:cytosol"/>
    <property type="evidence" value="ECO:0007669"/>
    <property type="project" value="TreeGrafter"/>
</dbReference>
<comment type="caution">
    <text evidence="14">The sequence shown here is derived from an EMBL/GenBank/DDBJ whole genome shotgun (WGS) entry which is preliminary data.</text>
</comment>
<dbReference type="GO" id="GO:0010181">
    <property type="term" value="F:FMN binding"/>
    <property type="evidence" value="ECO:0007669"/>
    <property type="project" value="TreeGrafter"/>
</dbReference>
<evidence type="ECO:0000256" key="10">
    <source>
        <dbReference type="ARBA" id="ARBA00047678"/>
    </source>
</evidence>
<organism evidence="14 15">
    <name type="scientific">Mucuna pruriens</name>
    <name type="common">Velvet bean</name>
    <name type="synonym">Dolichos pruriens</name>
    <dbReference type="NCBI Taxonomy" id="157652"/>
    <lineage>
        <taxon>Eukaryota</taxon>
        <taxon>Viridiplantae</taxon>
        <taxon>Streptophyta</taxon>
        <taxon>Embryophyta</taxon>
        <taxon>Tracheophyta</taxon>
        <taxon>Spermatophyta</taxon>
        <taxon>Magnoliopsida</taxon>
        <taxon>eudicotyledons</taxon>
        <taxon>Gunneridae</taxon>
        <taxon>Pentapetalae</taxon>
        <taxon>rosids</taxon>
        <taxon>fabids</taxon>
        <taxon>Fabales</taxon>
        <taxon>Fabaceae</taxon>
        <taxon>Papilionoideae</taxon>
        <taxon>50 kb inversion clade</taxon>
        <taxon>NPAAA clade</taxon>
        <taxon>indigoferoid/millettioid clade</taxon>
        <taxon>Phaseoleae</taxon>
        <taxon>Mucuna</taxon>
    </lineage>
</organism>
<dbReference type="OrthoDB" id="68575at2759"/>
<keyword evidence="7" id="KW-0521">NADP</keyword>
<comment type="catalytic activity">
    <reaction evidence="11">
        <text>a quinone + NADPH + H(+) = a quinol + NADP(+)</text>
        <dbReference type="Rhea" id="RHEA:46164"/>
        <dbReference type="ChEBI" id="CHEBI:15378"/>
        <dbReference type="ChEBI" id="CHEBI:24646"/>
        <dbReference type="ChEBI" id="CHEBI:57783"/>
        <dbReference type="ChEBI" id="CHEBI:58349"/>
        <dbReference type="ChEBI" id="CHEBI:132124"/>
        <dbReference type="EC" id="1.6.5.2"/>
    </reaction>
</comment>
<comment type="catalytic activity">
    <reaction evidence="10">
        <text>a quinone + NADH + H(+) = a quinol + NAD(+)</text>
        <dbReference type="Rhea" id="RHEA:46160"/>
        <dbReference type="ChEBI" id="CHEBI:15378"/>
        <dbReference type="ChEBI" id="CHEBI:24646"/>
        <dbReference type="ChEBI" id="CHEBI:57540"/>
        <dbReference type="ChEBI" id="CHEBI:57945"/>
        <dbReference type="ChEBI" id="CHEBI:132124"/>
        <dbReference type="EC" id="1.6.5.2"/>
    </reaction>
</comment>
<name>A0A371I3K2_MUCPR</name>
<evidence type="ECO:0000256" key="6">
    <source>
        <dbReference type="ARBA" id="ARBA00022643"/>
    </source>
</evidence>
<comment type="similarity">
    <text evidence="2">Belongs to the SsuE family.</text>
</comment>
<comment type="subunit">
    <text evidence="3">Homotetramer.</text>
</comment>
<dbReference type="FunFam" id="3.40.50.360:FF:000031">
    <property type="entry name" value="NADPH:quinone oxidoreductase"/>
    <property type="match status" value="1"/>
</dbReference>
<evidence type="ECO:0000256" key="8">
    <source>
        <dbReference type="ARBA" id="ARBA00023002"/>
    </source>
</evidence>
<dbReference type="EC" id="1.6.5.2" evidence="4"/>
<protein>
    <recommendedName>
        <fullName evidence="4">NAD(P)H dehydrogenase (quinone)</fullName>
        <ecNumber evidence="4">1.6.5.2</ecNumber>
    </recommendedName>
</protein>
<comment type="cofactor">
    <cofactor evidence="1">
        <name>FMN</name>
        <dbReference type="ChEBI" id="CHEBI:58210"/>
    </cofactor>
</comment>
<dbReference type="GO" id="GO:0003955">
    <property type="term" value="F:NAD(P)H dehydrogenase (quinone) activity"/>
    <property type="evidence" value="ECO:0007669"/>
    <property type="project" value="UniProtKB-EC"/>
</dbReference>
<dbReference type="Pfam" id="PF03358">
    <property type="entry name" value="FMN_red"/>
    <property type="match status" value="2"/>
</dbReference>
<evidence type="ECO:0000313" key="15">
    <source>
        <dbReference type="Proteomes" id="UP000257109"/>
    </source>
</evidence>
<dbReference type="Gene3D" id="3.40.50.360">
    <property type="match status" value="2"/>
</dbReference>
<feature type="domain" description="NADPH-dependent FMN reductase-like" evidence="13">
    <location>
        <begin position="204"/>
        <end position="348"/>
    </location>
</feature>
<evidence type="ECO:0000256" key="11">
    <source>
        <dbReference type="ARBA" id="ARBA00048983"/>
    </source>
</evidence>
<dbReference type="AlphaFoldDB" id="A0A371I3K2"/>
<evidence type="ECO:0000256" key="9">
    <source>
        <dbReference type="ARBA" id="ARBA00023027"/>
    </source>
</evidence>
<dbReference type="EMBL" id="QJKJ01001015">
    <property type="protein sequence ID" value="RDY09583.1"/>
    <property type="molecule type" value="Genomic_DNA"/>
</dbReference>
<keyword evidence="5" id="KW-0285">Flavoprotein</keyword>
<evidence type="ECO:0000256" key="12">
    <source>
        <dbReference type="ARBA" id="ARBA00057099"/>
    </source>
</evidence>
<evidence type="ECO:0000256" key="5">
    <source>
        <dbReference type="ARBA" id="ARBA00022630"/>
    </source>
</evidence>
<dbReference type="InterPro" id="IPR050712">
    <property type="entry name" value="NAD(P)H-dep_reductase"/>
</dbReference>
<feature type="non-terminal residue" evidence="14">
    <location>
        <position position="1"/>
    </location>
</feature>
<evidence type="ECO:0000259" key="13">
    <source>
        <dbReference type="Pfam" id="PF03358"/>
    </source>
</evidence>
<keyword evidence="9" id="KW-0520">NAD</keyword>
<evidence type="ECO:0000313" key="14">
    <source>
        <dbReference type="EMBL" id="RDY09583.1"/>
    </source>
</evidence>
<dbReference type="PANTHER" id="PTHR30543:SF21">
    <property type="entry name" value="NAD(P)H-DEPENDENT FMN REDUCTASE LOT6"/>
    <property type="match status" value="1"/>
</dbReference>
<feature type="domain" description="NADPH-dependent FMN reductase-like" evidence="13">
    <location>
        <begin position="13"/>
        <end position="158"/>
    </location>
</feature>
<keyword evidence="8" id="KW-0560">Oxidoreductase</keyword>
<accession>A0A371I3K2</accession>
<gene>
    <name evidence="14" type="primary">NQR</name>
    <name evidence="14" type="ORF">CR513_06025</name>
</gene>
<keyword evidence="6" id="KW-0288">FMN</keyword>
<dbReference type="STRING" id="157652.A0A371I3K2"/>
<dbReference type="SUPFAM" id="SSF52218">
    <property type="entry name" value="Flavoproteins"/>
    <property type="match status" value="2"/>
</dbReference>
<comment type="function">
    <text evidence="12">The enzyme apparently serves as a quinone reductase in connection with conjugation reactions of hydroquinones involved in detoxification pathways.</text>
</comment>
<dbReference type="PANTHER" id="PTHR30543">
    <property type="entry name" value="CHROMATE REDUCTASE"/>
    <property type="match status" value="1"/>
</dbReference>
<evidence type="ECO:0000256" key="4">
    <source>
        <dbReference type="ARBA" id="ARBA00012648"/>
    </source>
</evidence>
<evidence type="ECO:0000256" key="3">
    <source>
        <dbReference type="ARBA" id="ARBA00011881"/>
    </source>
</evidence>